<dbReference type="AlphaFoldDB" id="U5EI81"/>
<organism evidence="1 2">
    <name type="scientific">Nocardia asteroides NBRC 15531</name>
    <dbReference type="NCBI Taxonomy" id="1110697"/>
    <lineage>
        <taxon>Bacteria</taxon>
        <taxon>Bacillati</taxon>
        <taxon>Actinomycetota</taxon>
        <taxon>Actinomycetes</taxon>
        <taxon>Mycobacteriales</taxon>
        <taxon>Nocardiaceae</taxon>
        <taxon>Nocardia</taxon>
    </lineage>
</organism>
<name>U5EI81_NOCAS</name>
<accession>U5EI81</accession>
<comment type="caution">
    <text evidence="1">The sequence shown here is derived from an EMBL/GenBank/DDBJ whole genome shotgun (WGS) entry which is preliminary data.</text>
</comment>
<dbReference type="OrthoDB" id="9995636at2"/>
<proteinExistence type="predicted"/>
<dbReference type="Proteomes" id="UP000017048">
    <property type="component" value="Unassembled WGS sequence"/>
</dbReference>
<evidence type="ECO:0000313" key="2">
    <source>
        <dbReference type="Proteomes" id="UP000017048"/>
    </source>
</evidence>
<reference evidence="1 2" key="1">
    <citation type="journal article" date="2014" name="BMC Genomics">
        <title>Genome based analysis of type-I polyketide synthase and nonribosomal peptide synthetase gene clusters in seven strains of five representative Nocardia species.</title>
        <authorList>
            <person name="Komaki H."/>
            <person name="Ichikawa N."/>
            <person name="Hosoyama A."/>
            <person name="Takahashi-Nakaguchi A."/>
            <person name="Matsuzawa T."/>
            <person name="Suzuki K."/>
            <person name="Fujita N."/>
            <person name="Gonoi T."/>
        </authorList>
    </citation>
    <scope>NUCLEOTIDE SEQUENCE [LARGE SCALE GENOMIC DNA]</scope>
    <source>
        <strain evidence="1 2">NBRC 15531</strain>
    </source>
</reference>
<evidence type="ECO:0000313" key="1">
    <source>
        <dbReference type="EMBL" id="GAD86058.1"/>
    </source>
</evidence>
<gene>
    <name evidence="1" type="ORF">NCAST_32_05450</name>
</gene>
<dbReference type="RefSeq" id="WP_019047167.1">
    <property type="nucleotide sequence ID" value="NZ_BAFO02000032.1"/>
</dbReference>
<protein>
    <submittedName>
        <fullName evidence="1">Uncharacterized protein</fullName>
    </submittedName>
</protein>
<sequence length="75" mass="8166">MEHLFRTANTVPFAAAAPGLPAADDHLVVRLRDRRLRALLVTAAGLSPQNQLRLGAVAETLSETEGLHHRYIADL</sequence>
<dbReference type="EMBL" id="BAFO02000032">
    <property type="protein sequence ID" value="GAD86058.1"/>
    <property type="molecule type" value="Genomic_DNA"/>
</dbReference>
<keyword evidence="2" id="KW-1185">Reference proteome</keyword>
<dbReference type="GeneID" id="91517593"/>